<dbReference type="CDD" id="cd00198">
    <property type="entry name" value="vWFA"/>
    <property type="match status" value="1"/>
</dbReference>
<evidence type="ECO:0000313" key="4">
    <source>
        <dbReference type="EMBL" id="KUF13571.1"/>
    </source>
</evidence>
<dbReference type="AlphaFoldDB" id="A0A0W7WSF2"/>
<dbReference type="Pfam" id="PF00092">
    <property type="entry name" value="VWA"/>
    <property type="match status" value="1"/>
</dbReference>
<dbReference type="Gene3D" id="3.40.50.410">
    <property type="entry name" value="von Willebrand factor, type A domain"/>
    <property type="match status" value="1"/>
</dbReference>
<organism evidence="4 5">
    <name type="scientific">Streptomyces silvensis</name>
    <dbReference type="NCBI Taxonomy" id="1765722"/>
    <lineage>
        <taxon>Bacteria</taxon>
        <taxon>Bacillati</taxon>
        <taxon>Actinomycetota</taxon>
        <taxon>Actinomycetes</taxon>
        <taxon>Kitasatosporales</taxon>
        <taxon>Streptomycetaceae</taxon>
        <taxon>Streptomyces</taxon>
    </lineage>
</organism>
<sequence>MGRVTGRRQTGRGRVRRVQVSLAVGGAAVLVSLLAPAGHEPVPAADSAPSFPAVNYAVAVDESASLTPADLKAEKAAATRIALGDVSSSSHVTVFGFAAAESDDQRAVDPVCPRTTLDAAGRETIGDCVGKLRGREKSEGTGTDFPSAIRQGVHELTEGTDESEPRVLFVLTDGKMDVADSPQYGDPAHREAEGERQLKAALKEAARQRVQVWPLGFGSDPDKKQLDRIALGGYQKGCTELPSATPKAHKVSDAADVGTTLEKIFAAAHCLRHEEGPSERPPASLEIGISPLATVGSIVVDKGDPEVEITYFDPSGDEVPTSGTFKKSRFELAGGNGTVEALKVVDPLPGTWKVKAEAPEGHRSLPVAVSVLWQGELRGAITMDPPSPQAGEKVTVTMRLQTREGYQIKDPRDYEGLRVRSELTGDGFSPRTLDLTDDGRGPDDGPSDGSFAGTTTIPADADGALLVRATLTASGLRADTRSGRGEVVAGELPVKAALDLPTVRTHPGGETTGSLDVSNATGAPHTLRLSVADVQDGLLSIEPGKITLRPGERGTRKVKVKAAPAAVFGERLGAGELKLAGTVTVVDATGEDRALVRSPLSVHVTPEPGIWEKYWWAFVSGIVLVVTAAVAVAAWLRLRRRRRDPFGLVLRLVAEDGTVLNEHRAGHGNNRQWYEFAVAEAHRSPRIERRPHGPYAVQRRREGGAVLRTQGGSRTAVPPHGQVQLTDTLSLALGEVNRGAGRRPRTAVATTPTADSSSGAGGNGGGYDDNPYL</sequence>
<protein>
    <recommendedName>
        <fullName evidence="3">VWFA domain-containing protein</fullName>
    </recommendedName>
</protein>
<accession>A0A0W7WSF2</accession>
<evidence type="ECO:0000256" key="2">
    <source>
        <dbReference type="SAM" id="Phobius"/>
    </source>
</evidence>
<feature type="transmembrane region" description="Helical" evidence="2">
    <location>
        <begin position="20"/>
        <end position="38"/>
    </location>
</feature>
<keyword evidence="2" id="KW-0812">Transmembrane</keyword>
<dbReference type="EMBL" id="LOCL01000073">
    <property type="protein sequence ID" value="KUF13571.1"/>
    <property type="molecule type" value="Genomic_DNA"/>
</dbReference>
<dbReference type="SMART" id="SM00327">
    <property type="entry name" value="VWA"/>
    <property type="match status" value="1"/>
</dbReference>
<dbReference type="SUPFAM" id="SSF53300">
    <property type="entry name" value="vWA-like"/>
    <property type="match status" value="1"/>
</dbReference>
<comment type="caution">
    <text evidence="4">The sequence shown here is derived from an EMBL/GenBank/DDBJ whole genome shotgun (WGS) entry which is preliminary data.</text>
</comment>
<dbReference type="Proteomes" id="UP000054804">
    <property type="component" value="Unassembled WGS sequence"/>
</dbReference>
<feature type="compositionally biased region" description="Basic and acidic residues" evidence="1">
    <location>
        <begin position="412"/>
        <end position="423"/>
    </location>
</feature>
<proteinExistence type="predicted"/>
<dbReference type="STRING" id="1765722.AT728_34535"/>
<feature type="transmembrane region" description="Helical" evidence="2">
    <location>
        <begin position="614"/>
        <end position="636"/>
    </location>
</feature>
<keyword evidence="2" id="KW-1133">Transmembrane helix</keyword>
<gene>
    <name evidence="4" type="ORF">AT728_34535</name>
</gene>
<reference evidence="4 5" key="1">
    <citation type="submission" date="2015-12" db="EMBL/GenBank/DDBJ databases">
        <title>Draft genome sequence of Streptomyces silvensis ATCC 53525, a producer of novel hormone antagonists.</title>
        <authorList>
            <person name="Johnston C.W."/>
            <person name="Li Y."/>
            <person name="Magarvey N.A."/>
        </authorList>
    </citation>
    <scope>NUCLEOTIDE SEQUENCE [LARGE SCALE GENOMIC DNA]</scope>
    <source>
        <strain evidence="4 5">ATCC 53525</strain>
    </source>
</reference>
<keyword evidence="2" id="KW-0472">Membrane</keyword>
<keyword evidence="5" id="KW-1185">Reference proteome</keyword>
<dbReference type="InterPro" id="IPR036465">
    <property type="entry name" value="vWFA_dom_sf"/>
</dbReference>
<feature type="region of interest" description="Disordered" evidence="1">
    <location>
        <begin position="412"/>
        <end position="457"/>
    </location>
</feature>
<evidence type="ECO:0000259" key="3">
    <source>
        <dbReference type="PROSITE" id="PS50234"/>
    </source>
</evidence>
<feature type="region of interest" description="Disordered" evidence="1">
    <location>
        <begin position="737"/>
        <end position="773"/>
    </location>
</feature>
<feature type="compositionally biased region" description="Low complexity" evidence="1">
    <location>
        <begin position="746"/>
        <end position="758"/>
    </location>
</feature>
<evidence type="ECO:0000313" key="5">
    <source>
        <dbReference type="Proteomes" id="UP000054804"/>
    </source>
</evidence>
<dbReference type="PROSITE" id="PS50234">
    <property type="entry name" value="VWFA"/>
    <property type="match status" value="1"/>
</dbReference>
<feature type="domain" description="VWFA" evidence="3">
    <location>
        <begin position="55"/>
        <end position="264"/>
    </location>
</feature>
<evidence type="ECO:0000256" key="1">
    <source>
        <dbReference type="SAM" id="MobiDB-lite"/>
    </source>
</evidence>
<dbReference type="InterPro" id="IPR002035">
    <property type="entry name" value="VWF_A"/>
</dbReference>
<name>A0A0W7WSF2_9ACTN</name>